<dbReference type="EMBL" id="FNCN01000015">
    <property type="protein sequence ID" value="SDH41926.1"/>
    <property type="molecule type" value="Genomic_DNA"/>
</dbReference>
<name>A0A1G8C8V3_9ACTN</name>
<proteinExistence type="predicted"/>
<evidence type="ECO:0000313" key="1">
    <source>
        <dbReference type="EMBL" id="SDH41926.1"/>
    </source>
</evidence>
<evidence type="ECO:0000313" key="2">
    <source>
        <dbReference type="Proteomes" id="UP000198923"/>
    </source>
</evidence>
<sequence>MIDQAALLAEHAVNVVDARAERVELHTWSHEGYGLL</sequence>
<protein>
    <submittedName>
        <fullName evidence="1">Uncharacterized protein</fullName>
    </submittedName>
</protein>
<gene>
    <name evidence="1" type="ORF">SAMN05421505_115100</name>
</gene>
<dbReference type="Proteomes" id="UP000198923">
    <property type="component" value="Unassembled WGS sequence"/>
</dbReference>
<reference evidence="1 2" key="1">
    <citation type="submission" date="2016-10" db="EMBL/GenBank/DDBJ databases">
        <authorList>
            <person name="de Groot N.N."/>
        </authorList>
    </citation>
    <scope>NUCLEOTIDE SEQUENCE [LARGE SCALE GENOMIC DNA]</scope>
    <source>
        <strain evidence="1 2">CPCC 201354</strain>
    </source>
</reference>
<dbReference type="AlphaFoldDB" id="A0A1G8C8V3"/>
<organism evidence="1 2">
    <name type="scientific">Sinosporangium album</name>
    <dbReference type="NCBI Taxonomy" id="504805"/>
    <lineage>
        <taxon>Bacteria</taxon>
        <taxon>Bacillati</taxon>
        <taxon>Actinomycetota</taxon>
        <taxon>Actinomycetes</taxon>
        <taxon>Streptosporangiales</taxon>
        <taxon>Streptosporangiaceae</taxon>
        <taxon>Sinosporangium</taxon>
    </lineage>
</organism>
<keyword evidence="2" id="KW-1185">Reference proteome</keyword>
<accession>A0A1G8C8V3</accession>